<dbReference type="InterPro" id="IPR020339">
    <property type="entry name" value="C20orf85-like"/>
</dbReference>
<proteinExistence type="predicted"/>
<reference evidence="2" key="1">
    <citation type="submission" date="2021-01" db="EMBL/GenBank/DDBJ databases">
        <title>A chromosome-scale assembly of European eel, Anguilla anguilla.</title>
        <authorList>
            <person name="Henkel C."/>
            <person name="Jong-Raadsen S.A."/>
            <person name="Dufour S."/>
            <person name="Weltzien F.-A."/>
            <person name="Palstra A.P."/>
            <person name="Pelster B."/>
            <person name="Spaink H.P."/>
            <person name="Van Den Thillart G.E."/>
            <person name="Jansen H."/>
            <person name="Zahm M."/>
            <person name="Klopp C."/>
            <person name="Cedric C."/>
            <person name="Louis A."/>
            <person name="Berthelot C."/>
            <person name="Parey E."/>
            <person name="Roest Crollius H."/>
            <person name="Montfort J."/>
            <person name="Robinson-Rechavi M."/>
            <person name="Bucao C."/>
            <person name="Bouchez O."/>
            <person name="Gislard M."/>
            <person name="Lluch J."/>
            <person name="Milhes M."/>
            <person name="Lampietro C."/>
            <person name="Lopez Roques C."/>
            <person name="Donnadieu C."/>
            <person name="Braasch I."/>
            <person name="Desvignes T."/>
            <person name="Postlethwait J."/>
            <person name="Bobe J."/>
            <person name="Guiguen Y."/>
            <person name="Dirks R."/>
        </authorList>
    </citation>
    <scope>NUCLEOTIDE SEQUENCE</scope>
    <source>
        <strain evidence="2">Tag_6206</strain>
        <tissue evidence="2">Liver</tissue>
    </source>
</reference>
<evidence type="ECO:0000256" key="1">
    <source>
        <dbReference type="SAM" id="MobiDB-lite"/>
    </source>
</evidence>
<dbReference type="AlphaFoldDB" id="A0A9D3RQV2"/>
<evidence type="ECO:0000313" key="3">
    <source>
        <dbReference type="Proteomes" id="UP001044222"/>
    </source>
</evidence>
<dbReference type="PANTHER" id="PTHR31909:SF3">
    <property type="entry name" value="SIMILAR TO PROTEIN C20ORF85 HOMOLOG"/>
    <property type="match status" value="1"/>
</dbReference>
<organism evidence="2 3">
    <name type="scientific">Anguilla anguilla</name>
    <name type="common">European freshwater eel</name>
    <name type="synonym">Muraena anguilla</name>
    <dbReference type="NCBI Taxonomy" id="7936"/>
    <lineage>
        <taxon>Eukaryota</taxon>
        <taxon>Metazoa</taxon>
        <taxon>Chordata</taxon>
        <taxon>Craniata</taxon>
        <taxon>Vertebrata</taxon>
        <taxon>Euteleostomi</taxon>
        <taxon>Actinopterygii</taxon>
        <taxon>Neopterygii</taxon>
        <taxon>Teleostei</taxon>
        <taxon>Anguilliformes</taxon>
        <taxon>Anguillidae</taxon>
        <taxon>Anguilla</taxon>
    </lineage>
</organism>
<comment type="caution">
    <text evidence="2">The sequence shown here is derived from an EMBL/GenBank/DDBJ whole genome shotgun (WGS) entry which is preliminary data.</text>
</comment>
<accession>A0A9D3RQV2</accession>
<gene>
    <name evidence="2" type="ORF">ANANG_G00254220</name>
</gene>
<sequence length="132" mass="15050">MATSKTSGKPCNLVNHDQIWKVHINMELESAKSWPQKWGFLTESYNQAMQESSKVTDRILKLELPEHLKTRPPTPPEEYLEVRPSPPVPQTTQAFIGWRSAVPGLQLERYGRVQCGKKSFLKELGWALNSCS</sequence>
<protein>
    <submittedName>
        <fullName evidence="2">Uncharacterized protein</fullName>
    </submittedName>
</protein>
<dbReference type="EMBL" id="JAFIRN010000014">
    <property type="protein sequence ID" value="KAG5836397.1"/>
    <property type="molecule type" value="Genomic_DNA"/>
</dbReference>
<keyword evidence="3" id="KW-1185">Reference proteome</keyword>
<dbReference type="Proteomes" id="UP001044222">
    <property type="component" value="Chromosome 14"/>
</dbReference>
<evidence type="ECO:0000313" key="2">
    <source>
        <dbReference type="EMBL" id="KAG5836397.1"/>
    </source>
</evidence>
<dbReference type="Pfam" id="PF14945">
    <property type="entry name" value="LLC1"/>
    <property type="match status" value="1"/>
</dbReference>
<dbReference type="PANTHER" id="PTHR31909">
    <property type="entry name" value="CHROMOSOME 20 ORF85 FAMILY MEMBER"/>
    <property type="match status" value="1"/>
</dbReference>
<name>A0A9D3RQV2_ANGAN</name>
<feature type="region of interest" description="Disordered" evidence="1">
    <location>
        <begin position="66"/>
        <end position="87"/>
    </location>
</feature>